<accession>A0A6C0BV19</accession>
<organism evidence="1">
    <name type="scientific">viral metagenome</name>
    <dbReference type="NCBI Taxonomy" id="1070528"/>
    <lineage>
        <taxon>unclassified sequences</taxon>
        <taxon>metagenomes</taxon>
        <taxon>organismal metagenomes</taxon>
    </lineage>
</organism>
<dbReference type="AlphaFoldDB" id="A0A6C0BV19"/>
<evidence type="ECO:0000313" key="1">
    <source>
        <dbReference type="EMBL" id="QHS95093.1"/>
    </source>
</evidence>
<sequence length="165" mass="19701">MNLFILSLSVTECAQFMFDKHVSKIILEAAQMLCTAVNTIHPDHNLNTYRSCHLNHPVSIWVRTSLDNFLWTIDLVEAMHNEWKYRNDYPPSKLHKSYEMAMYLKNNLPPPDKFEKKGLTPFAQAMPDQFKDSDPVIAYRKYYQFDEHKRKIATWKKRNRPDWYS</sequence>
<dbReference type="EMBL" id="MN739239">
    <property type="protein sequence ID" value="QHS95093.1"/>
    <property type="molecule type" value="Genomic_DNA"/>
</dbReference>
<protein>
    <submittedName>
        <fullName evidence="1">Uncharacterized protein</fullName>
    </submittedName>
</protein>
<proteinExistence type="predicted"/>
<name>A0A6C0BV19_9ZZZZ</name>
<reference evidence="1" key="1">
    <citation type="journal article" date="2020" name="Nature">
        <title>Giant virus diversity and host interactions through global metagenomics.</title>
        <authorList>
            <person name="Schulz F."/>
            <person name="Roux S."/>
            <person name="Paez-Espino D."/>
            <person name="Jungbluth S."/>
            <person name="Walsh D.A."/>
            <person name="Denef V.J."/>
            <person name="McMahon K.D."/>
            <person name="Konstantinidis K.T."/>
            <person name="Eloe-Fadrosh E.A."/>
            <person name="Kyrpides N.C."/>
            <person name="Woyke T."/>
        </authorList>
    </citation>
    <scope>NUCLEOTIDE SEQUENCE</scope>
    <source>
        <strain evidence="1">GVMAG-M-3300018428-16</strain>
    </source>
</reference>